<evidence type="ECO:0000256" key="2">
    <source>
        <dbReference type="PROSITE-ProRule" id="PRU00169"/>
    </source>
</evidence>
<dbReference type="AlphaFoldDB" id="M2ZB47"/>
<evidence type="ECO:0000256" key="1">
    <source>
        <dbReference type="ARBA" id="ARBA00022553"/>
    </source>
</evidence>
<dbReference type="GO" id="GO:0000160">
    <property type="term" value="P:phosphorelay signal transduction system"/>
    <property type="evidence" value="ECO:0007669"/>
    <property type="project" value="InterPro"/>
</dbReference>
<evidence type="ECO:0000313" key="5">
    <source>
        <dbReference type="EMBL" id="EME71625.1"/>
    </source>
</evidence>
<dbReference type="SUPFAM" id="SSF52172">
    <property type="entry name" value="CheY-like"/>
    <property type="match status" value="1"/>
</dbReference>
<evidence type="ECO:0000313" key="6">
    <source>
        <dbReference type="Proteomes" id="UP000011744"/>
    </source>
</evidence>
<feature type="region of interest" description="Disordered" evidence="3">
    <location>
        <begin position="136"/>
        <end position="158"/>
    </location>
</feature>
<dbReference type="Proteomes" id="UP000011744">
    <property type="component" value="Unassembled WGS sequence"/>
</dbReference>
<accession>M2ZB47</accession>
<dbReference type="Gene3D" id="3.40.50.2300">
    <property type="match status" value="1"/>
</dbReference>
<dbReference type="PATRIC" id="fig|1244869.3.peg.354"/>
<dbReference type="InterPro" id="IPR011006">
    <property type="entry name" value="CheY-like_superfamily"/>
</dbReference>
<gene>
    <name evidence="5" type="ORF">H261_01796</name>
</gene>
<comment type="caution">
    <text evidence="5">The sequence shown here is derived from an EMBL/GenBank/DDBJ whole genome shotgun (WGS) entry which is preliminary data.</text>
</comment>
<dbReference type="InterPro" id="IPR001789">
    <property type="entry name" value="Sig_transdc_resp-reg_receiver"/>
</dbReference>
<reference evidence="5 6" key="1">
    <citation type="journal article" date="2014" name="Genome Announc.">
        <title>Draft Genome Sequence of Magnetospirillum sp. Strain SO-1, a Freshwater Magnetotactic Bacterium Isolated from the Ol'khovka River, Russia.</title>
        <authorList>
            <person name="Grouzdev D.S."/>
            <person name="Dziuba M.V."/>
            <person name="Sukhacheva M.S."/>
            <person name="Mardanov A.V."/>
            <person name="Beletskiy A.V."/>
            <person name="Kuznetsov B.B."/>
            <person name="Skryabin K.G."/>
        </authorList>
    </citation>
    <scope>NUCLEOTIDE SEQUENCE [LARGE SCALE GENOMIC DNA]</scope>
    <source>
        <strain evidence="5 6">SO-1</strain>
    </source>
</reference>
<keyword evidence="6" id="KW-1185">Reference proteome</keyword>
<dbReference type="InterPro" id="IPR050595">
    <property type="entry name" value="Bact_response_regulator"/>
</dbReference>
<dbReference type="EMBL" id="AONQ01000003">
    <property type="protein sequence ID" value="EME71625.1"/>
    <property type="molecule type" value="Genomic_DNA"/>
</dbReference>
<dbReference type="eggNOG" id="COG2197">
    <property type="taxonomic scope" value="Bacteria"/>
</dbReference>
<keyword evidence="1 2" id="KW-0597">Phosphoprotein</keyword>
<name>M2ZB47_9PROT</name>
<dbReference type="PANTHER" id="PTHR44591:SF3">
    <property type="entry name" value="RESPONSE REGULATORY DOMAIN-CONTAINING PROTEIN"/>
    <property type="match status" value="1"/>
</dbReference>
<evidence type="ECO:0000259" key="4">
    <source>
        <dbReference type="PROSITE" id="PS50110"/>
    </source>
</evidence>
<feature type="domain" description="Response regulatory" evidence="4">
    <location>
        <begin position="5"/>
        <end position="120"/>
    </location>
</feature>
<evidence type="ECO:0000256" key="3">
    <source>
        <dbReference type="SAM" id="MobiDB-lite"/>
    </source>
</evidence>
<dbReference type="SMART" id="SM00448">
    <property type="entry name" value="REC"/>
    <property type="match status" value="1"/>
</dbReference>
<dbReference type="STRING" id="1244869.H261_01796"/>
<dbReference type="PROSITE" id="PS50110">
    <property type="entry name" value="RESPONSE_REGULATORY"/>
    <property type="match status" value="1"/>
</dbReference>
<dbReference type="RefSeq" id="WP_008613654.1">
    <property type="nucleotide sequence ID" value="NZ_AONQ01000003.1"/>
</dbReference>
<protein>
    <submittedName>
        <fullName evidence="5">Response regulator</fullName>
    </submittedName>
</protein>
<dbReference type="PANTHER" id="PTHR44591">
    <property type="entry name" value="STRESS RESPONSE REGULATOR PROTEIN 1"/>
    <property type="match status" value="1"/>
</dbReference>
<feature type="modified residue" description="4-aspartylphosphate" evidence="2">
    <location>
        <position position="56"/>
    </location>
</feature>
<proteinExistence type="predicted"/>
<organism evidence="5 6">
    <name type="scientific">Paramagnetospirillum caucaseum</name>
    <dbReference type="NCBI Taxonomy" id="1244869"/>
    <lineage>
        <taxon>Bacteria</taxon>
        <taxon>Pseudomonadati</taxon>
        <taxon>Pseudomonadota</taxon>
        <taxon>Alphaproteobacteria</taxon>
        <taxon>Rhodospirillales</taxon>
        <taxon>Magnetospirillaceae</taxon>
        <taxon>Paramagnetospirillum</taxon>
    </lineage>
</organism>
<dbReference type="OrthoDB" id="7356227at2"/>
<dbReference type="Pfam" id="PF00072">
    <property type="entry name" value="Response_reg"/>
    <property type="match status" value="1"/>
</dbReference>
<sequence>MAGSCVLFVDDEPRVLEGIRRTMAAYAEQWESLFAGSALQALDILAERPVHVVVTDIAMPVMDGKALITEMYEAFPDVVVLVLSGHWTPAVSHRQVGPAVRFLGKPISPEQLVAAIRDALGEAVLPELAAPISKPTLATPSSRAGHDPSWVDMVEDDG</sequence>